<keyword evidence="2" id="KW-1185">Reference proteome</keyword>
<dbReference type="Proteomes" id="UP000266723">
    <property type="component" value="Unassembled WGS sequence"/>
</dbReference>
<accession>A0ABQ7EU72</accession>
<proteinExistence type="predicted"/>
<dbReference type="EMBL" id="QGKV02000297">
    <property type="protein sequence ID" value="KAF3607208.1"/>
    <property type="molecule type" value="Genomic_DNA"/>
</dbReference>
<name>A0ABQ7EU72_BRACR</name>
<evidence type="ECO:0000313" key="2">
    <source>
        <dbReference type="Proteomes" id="UP000266723"/>
    </source>
</evidence>
<comment type="caution">
    <text evidence="1">The sequence shown here is derived from an EMBL/GenBank/DDBJ whole genome shotgun (WGS) entry which is preliminary data.</text>
</comment>
<organism evidence="1 2">
    <name type="scientific">Brassica cretica</name>
    <name type="common">Mustard</name>
    <dbReference type="NCBI Taxonomy" id="69181"/>
    <lineage>
        <taxon>Eukaryota</taxon>
        <taxon>Viridiplantae</taxon>
        <taxon>Streptophyta</taxon>
        <taxon>Embryophyta</taxon>
        <taxon>Tracheophyta</taxon>
        <taxon>Spermatophyta</taxon>
        <taxon>Magnoliopsida</taxon>
        <taxon>eudicotyledons</taxon>
        <taxon>Gunneridae</taxon>
        <taxon>Pentapetalae</taxon>
        <taxon>rosids</taxon>
        <taxon>malvids</taxon>
        <taxon>Brassicales</taxon>
        <taxon>Brassicaceae</taxon>
        <taxon>Brassiceae</taxon>
        <taxon>Brassica</taxon>
    </lineage>
</organism>
<reference evidence="1 2" key="1">
    <citation type="journal article" date="2020" name="BMC Genomics">
        <title>Intraspecific diversification of the crop wild relative Brassica cretica Lam. using demographic model selection.</title>
        <authorList>
            <person name="Kioukis A."/>
            <person name="Michalopoulou V.A."/>
            <person name="Briers L."/>
            <person name="Pirintsos S."/>
            <person name="Studholme D.J."/>
            <person name="Pavlidis P."/>
            <person name="Sarris P.F."/>
        </authorList>
    </citation>
    <scope>NUCLEOTIDE SEQUENCE [LARGE SCALE GENOMIC DNA]</scope>
    <source>
        <strain evidence="2">cv. PFS-1207/04</strain>
    </source>
</reference>
<gene>
    <name evidence="1" type="ORF">DY000_02050383</name>
</gene>
<sequence length="73" mass="8046">MCGEVQRCRSSQPVEEASKAYTVRPYIPAPGAALRLVRCTALCRLSGLGVRRLSPVKLNLVRSLHHFGVEELV</sequence>
<evidence type="ECO:0000313" key="1">
    <source>
        <dbReference type="EMBL" id="KAF3607208.1"/>
    </source>
</evidence>
<protein>
    <submittedName>
        <fullName evidence="1">Uncharacterized protein</fullName>
    </submittedName>
</protein>